<dbReference type="Pfam" id="PF07444">
    <property type="entry name" value="Ycf66_N"/>
    <property type="match status" value="1"/>
</dbReference>
<feature type="region of interest" description="Disordered" evidence="1">
    <location>
        <begin position="266"/>
        <end position="305"/>
    </location>
</feature>
<gene>
    <name evidence="3" type="ORF">NIES30_11065</name>
</gene>
<feature type="transmembrane region" description="Helical" evidence="2">
    <location>
        <begin position="6"/>
        <end position="27"/>
    </location>
</feature>
<accession>A0A1U7J5K8</accession>
<evidence type="ECO:0008006" key="5">
    <source>
        <dbReference type="Google" id="ProtNLM"/>
    </source>
</evidence>
<feature type="compositionally biased region" description="Acidic residues" evidence="1">
    <location>
        <begin position="372"/>
        <end position="383"/>
    </location>
</feature>
<keyword evidence="4" id="KW-1185">Reference proteome</keyword>
<protein>
    <recommendedName>
        <fullName evidence="5">Ycf66 family protein</fullName>
    </recommendedName>
</protein>
<feature type="compositionally biased region" description="Low complexity" evidence="1">
    <location>
        <begin position="210"/>
        <end position="226"/>
    </location>
</feature>
<evidence type="ECO:0000256" key="2">
    <source>
        <dbReference type="SAM" id="Phobius"/>
    </source>
</evidence>
<organism evidence="3 4">
    <name type="scientific">Phormidium tenue NIES-30</name>
    <dbReference type="NCBI Taxonomy" id="549789"/>
    <lineage>
        <taxon>Bacteria</taxon>
        <taxon>Bacillati</taxon>
        <taxon>Cyanobacteriota</taxon>
        <taxon>Cyanophyceae</taxon>
        <taxon>Oscillatoriophycideae</taxon>
        <taxon>Oscillatoriales</taxon>
        <taxon>Oscillatoriaceae</taxon>
        <taxon>Phormidium</taxon>
    </lineage>
</organism>
<dbReference type="RefSeq" id="WP_073608491.1">
    <property type="nucleotide sequence ID" value="NZ_MRCG01000007.1"/>
</dbReference>
<evidence type="ECO:0000313" key="3">
    <source>
        <dbReference type="EMBL" id="OKH48038.1"/>
    </source>
</evidence>
<feature type="transmembrane region" description="Helical" evidence="2">
    <location>
        <begin position="39"/>
        <end position="58"/>
    </location>
</feature>
<keyword evidence="2" id="KW-1133">Transmembrane helix</keyword>
<dbReference type="STRING" id="549789.NIES30_11065"/>
<evidence type="ECO:0000313" key="4">
    <source>
        <dbReference type="Proteomes" id="UP000185557"/>
    </source>
</evidence>
<feature type="transmembrane region" description="Helical" evidence="2">
    <location>
        <begin position="64"/>
        <end position="82"/>
    </location>
</feature>
<proteinExistence type="predicted"/>
<dbReference type="AlphaFoldDB" id="A0A1U7J5K8"/>
<feature type="region of interest" description="Disordered" evidence="1">
    <location>
        <begin position="321"/>
        <end position="383"/>
    </location>
</feature>
<feature type="compositionally biased region" description="Polar residues" evidence="1">
    <location>
        <begin position="337"/>
        <end position="347"/>
    </location>
</feature>
<dbReference type="InterPro" id="IPR010004">
    <property type="entry name" value="Uncharacterised_Ycf66"/>
</dbReference>
<dbReference type="Proteomes" id="UP000185557">
    <property type="component" value="Unassembled WGS sequence"/>
</dbReference>
<evidence type="ECO:0000256" key="1">
    <source>
        <dbReference type="SAM" id="MobiDB-lite"/>
    </source>
</evidence>
<sequence>MGTVGGMGVHILAIAVWSGSLSLYGAAFFFPEVHRRHDFFWSGVGAFYGLVLWFSAVQTSPTELLGHLASVVLLGWLGWQTLSLRRKRTPLDLQTPVTQDSWPTFGRQLKQWSLDLLRATPLVRWLPQVEEGRLPGDPAIATSEIRASSLKDVDYEFVDELAPSPRRPSSPGTIPDVGHIPEITVLEPVKAPASPSVKAVRWSKTGPVGPSSQPRAPQTAPAAKKPQNPPKTAPKISPVKTKQKPPNLGGRLAGLKAWVGDVVKAKTSPKPKRAVIEIPPRPSPLAKTRPQPAASPDPVTQVPSGVDQFSTVTIVDTEAIASVDGFEEDESCRDTGSESVPDSTEPQVVSEPDTVEEISPYPQSREVSSIPEAEEEENWPSDL</sequence>
<reference evidence="3 4" key="1">
    <citation type="submission" date="2016-11" db="EMBL/GenBank/DDBJ databases">
        <title>Draft Genome Sequences of Nine Cyanobacterial Strains from Diverse Habitats.</title>
        <authorList>
            <person name="Zhu T."/>
            <person name="Hou S."/>
            <person name="Lu X."/>
            <person name="Hess W.R."/>
        </authorList>
    </citation>
    <scope>NUCLEOTIDE SEQUENCE [LARGE SCALE GENOMIC DNA]</scope>
    <source>
        <strain evidence="3 4">NIES-30</strain>
    </source>
</reference>
<comment type="caution">
    <text evidence="3">The sequence shown here is derived from an EMBL/GenBank/DDBJ whole genome shotgun (WGS) entry which is preliminary data.</text>
</comment>
<keyword evidence="2" id="KW-0472">Membrane</keyword>
<dbReference type="EMBL" id="MRCG01000007">
    <property type="protein sequence ID" value="OKH48038.1"/>
    <property type="molecule type" value="Genomic_DNA"/>
</dbReference>
<feature type="region of interest" description="Disordered" evidence="1">
    <location>
        <begin position="194"/>
        <end position="252"/>
    </location>
</feature>
<name>A0A1U7J5K8_9CYAN</name>
<keyword evidence="2" id="KW-0812">Transmembrane</keyword>